<feature type="compositionally biased region" description="Low complexity" evidence="1">
    <location>
        <begin position="235"/>
        <end position="244"/>
    </location>
</feature>
<dbReference type="Proteomes" id="UP000308802">
    <property type="component" value="Unassembled WGS sequence"/>
</dbReference>
<evidence type="ECO:0000256" key="1">
    <source>
        <dbReference type="SAM" id="MobiDB-lite"/>
    </source>
</evidence>
<proteinExistence type="predicted"/>
<gene>
    <name evidence="2" type="ORF">D6D19_04114</name>
</gene>
<organism evidence="2 3">
    <name type="scientific">Aureobasidium pullulans</name>
    <name type="common">Black yeast</name>
    <name type="synonym">Pullularia pullulans</name>
    <dbReference type="NCBI Taxonomy" id="5580"/>
    <lineage>
        <taxon>Eukaryota</taxon>
        <taxon>Fungi</taxon>
        <taxon>Dikarya</taxon>
        <taxon>Ascomycota</taxon>
        <taxon>Pezizomycotina</taxon>
        <taxon>Dothideomycetes</taxon>
        <taxon>Dothideomycetidae</taxon>
        <taxon>Dothideales</taxon>
        <taxon>Saccotheciaceae</taxon>
        <taxon>Aureobasidium</taxon>
    </lineage>
</organism>
<feature type="region of interest" description="Disordered" evidence="1">
    <location>
        <begin position="355"/>
        <end position="375"/>
    </location>
</feature>
<reference evidence="2 3" key="1">
    <citation type="submission" date="2018-10" db="EMBL/GenBank/DDBJ databases">
        <title>Fifty Aureobasidium pullulans genomes reveal a recombining polyextremotolerant generalist.</title>
        <authorList>
            <person name="Gostincar C."/>
            <person name="Turk M."/>
            <person name="Zajc J."/>
            <person name="Gunde-Cimerman N."/>
        </authorList>
    </citation>
    <scope>NUCLEOTIDE SEQUENCE [LARGE SCALE GENOMIC DNA]</scope>
    <source>
        <strain evidence="2 3">EXF-10659</strain>
    </source>
</reference>
<feature type="region of interest" description="Disordered" evidence="1">
    <location>
        <begin position="235"/>
        <end position="261"/>
    </location>
</feature>
<evidence type="ECO:0000313" key="3">
    <source>
        <dbReference type="Proteomes" id="UP000308802"/>
    </source>
</evidence>
<accession>A0A4S9A836</accession>
<evidence type="ECO:0000313" key="2">
    <source>
        <dbReference type="EMBL" id="THW75316.1"/>
    </source>
</evidence>
<comment type="caution">
    <text evidence="2">The sequence shown here is derived from an EMBL/GenBank/DDBJ whole genome shotgun (WGS) entry which is preliminary data.</text>
</comment>
<name>A0A4S9A836_AURPU</name>
<dbReference type="AlphaFoldDB" id="A0A4S9A836"/>
<sequence>MPRVVWSVEMHNVFKITLRDADDHALHGLTIALSMEATSENVEIVHFYSRYIEDVPQFPLSRGFETQPKILRESRLPQNVCICLAMTTQSCNNQTKKERRDTLVASRMQFSILSIIAAMTGAVFGLPQGCLDDDYARSNISCSVPSMASTAQETVTTISTLPPGVTPPHQGVPESILPQSWVKWTRPTPPLPSASSALLETSMPGVMSIPLHQGFPARTLRTTIKITHKITGPKGKWTWTTKPPAATVPSDETRTTSSDTSRPSLMRIMNVDRDGSSTWRTLTGTWRTTTIYPPTATVPSVRGIQARSLETSIPTVMSISYHQVWPEQLDTLRTTTRPAPTDTAHPLIATVPSVRHTQAKPSSWKQGGPSASTSWLDRKSCIPYVATEPVR</sequence>
<dbReference type="EMBL" id="QZAO01000099">
    <property type="protein sequence ID" value="THW75316.1"/>
    <property type="molecule type" value="Genomic_DNA"/>
</dbReference>
<protein>
    <submittedName>
        <fullName evidence="2">Uncharacterized protein</fullName>
    </submittedName>
</protein>